<evidence type="ECO:0000313" key="7">
    <source>
        <dbReference type="EMBL" id="RUS19728.1"/>
    </source>
</evidence>
<evidence type="ECO:0000256" key="1">
    <source>
        <dbReference type="ARBA" id="ARBA00001974"/>
    </source>
</evidence>
<name>A0A433PQ84_9FUNG</name>
<dbReference type="SUPFAM" id="SSF51905">
    <property type="entry name" value="FAD/NAD(P)-binding domain"/>
    <property type="match status" value="1"/>
</dbReference>
<proteinExistence type="predicted"/>
<dbReference type="Gene3D" id="3.50.50.60">
    <property type="entry name" value="FAD/NAD(P)-binding domain"/>
    <property type="match status" value="2"/>
</dbReference>
<evidence type="ECO:0000256" key="3">
    <source>
        <dbReference type="ARBA" id="ARBA00022827"/>
    </source>
</evidence>
<dbReference type="PANTHER" id="PTHR43004">
    <property type="entry name" value="TRK SYSTEM POTASSIUM UPTAKE PROTEIN"/>
    <property type="match status" value="1"/>
</dbReference>
<keyword evidence="8" id="KW-1185">Reference proteome</keyword>
<comment type="cofactor">
    <cofactor evidence="1">
        <name>FAD</name>
        <dbReference type="ChEBI" id="CHEBI:57692"/>
    </cofactor>
</comment>
<keyword evidence="4" id="KW-0560">Oxidoreductase</keyword>
<reference evidence="7 8" key="1">
    <citation type="journal article" date="2018" name="New Phytol.">
        <title>Phylogenomics of Endogonaceae and evolution of mycorrhizas within Mucoromycota.</title>
        <authorList>
            <person name="Chang Y."/>
            <person name="Desiro A."/>
            <person name="Na H."/>
            <person name="Sandor L."/>
            <person name="Lipzen A."/>
            <person name="Clum A."/>
            <person name="Barry K."/>
            <person name="Grigoriev I.V."/>
            <person name="Martin F.M."/>
            <person name="Stajich J.E."/>
            <person name="Smith M.E."/>
            <person name="Bonito G."/>
            <person name="Spatafora J.W."/>
        </authorList>
    </citation>
    <scope>NUCLEOTIDE SEQUENCE [LARGE SCALE GENOMIC DNA]</scope>
    <source>
        <strain evidence="7 8">AD002</strain>
    </source>
</reference>
<keyword evidence="5" id="KW-1133">Transmembrane helix</keyword>
<dbReference type="InterPro" id="IPR050641">
    <property type="entry name" value="RIFMO-like"/>
</dbReference>
<dbReference type="PANTHER" id="PTHR43004:SF19">
    <property type="entry name" value="BINDING MONOOXYGENASE, PUTATIVE (JCVI)-RELATED"/>
    <property type="match status" value="1"/>
</dbReference>
<dbReference type="AlphaFoldDB" id="A0A433PQ84"/>
<dbReference type="PRINTS" id="PR00420">
    <property type="entry name" value="RNGMNOXGNASE"/>
</dbReference>
<keyword evidence="3" id="KW-0274">FAD</keyword>
<evidence type="ECO:0000313" key="8">
    <source>
        <dbReference type="Proteomes" id="UP000274822"/>
    </source>
</evidence>
<dbReference type="GO" id="GO:0016709">
    <property type="term" value="F:oxidoreductase activity, acting on paired donors, with incorporation or reduction of molecular oxygen, NAD(P)H as one donor, and incorporation of one atom of oxygen"/>
    <property type="evidence" value="ECO:0007669"/>
    <property type="project" value="UniProtKB-ARBA"/>
</dbReference>
<feature type="transmembrane region" description="Helical" evidence="5">
    <location>
        <begin position="7"/>
        <end position="30"/>
    </location>
</feature>
<evidence type="ECO:0000259" key="6">
    <source>
        <dbReference type="Pfam" id="PF01494"/>
    </source>
</evidence>
<dbReference type="GO" id="GO:0071949">
    <property type="term" value="F:FAD binding"/>
    <property type="evidence" value="ECO:0007669"/>
    <property type="project" value="InterPro"/>
</dbReference>
<dbReference type="Pfam" id="PF01494">
    <property type="entry name" value="FAD_binding_3"/>
    <property type="match status" value="2"/>
</dbReference>
<keyword evidence="2" id="KW-0285">Flavoprotein</keyword>
<dbReference type="Proteomes" id="UP000274822">
    <property type="component" value="Unassembled WGS sequence"/>
</dbReference>
<gene>
    <name evidence="7" type="ORF">BC938DRAFT_475683</name>
</gene>
<dbReference type="EMBL" id="RBNJ01021431">
    <property type="protein sequence ID" value="RUS19728.1"/>
    <property type="molecule type" value="Genomic_DNA"/>
</dbReference>
<comment type="caution">
    <text evidence="7">The sequence shown here is derived from an EMBL/GenBank/DDBJ whole genome shotgun (WGS) entry which is preliminary data.</text>
</comment>
<keyword evidence="5" id="KW-0472">Membrane</keyword>
<evidence type="ECO:0000256" key="5">
    <source>
        <dbReference type="SAM" id="Phobius"/>
    </source>
</evidence>
<evidence type="ECO:0000256" key="4">
    <source>
        <dbReference type="ARBA" id="ARBA00023002"/>
    </source>
</evidence>
<accession>A0A433PQ84</accession>
<keyword evidence="5" id="KW-0812">Transmembrane</keyword>
<dbReference type="InterPro" id="IPR036188">
    <property type="entry name" value="FAD/NAD-bd_sf"/>
</dbReference>
<evidence type="ECO:0000256" key="2">
    <source>
        <dbReference type="ARBA" id="ARBA00022630"/>
    </source>
</evidence>
<dbReference type="InterPro" id="IPR002938">
    <property type="entry name" value="FAD-bd"/>
</dbReference>
<organism evidence="7 8">
    <name type="scientific">Jimgerdemannia flammicorona</name>
    <dbReference type="NCBI Taxonomy" id="994334"/>
    <lineage>
        <taxon>Eukaryota</taxon>
        <taxon>Fungi</taxon>
        <taxon>Fungi incertae sedis</taxon>
        <taxon>Mucoromycota</taxon>
        <taxon>Mucoromycotina</taxon>
        <taxon>Endogonomycetes</taxon>
        <taxon>Endogonales</taxon>
        <taxon>Endogonaceae</taxon>
        <taxon>Jimgerdemannia</taxon>
    </lineage>
</organism>
<feature type="domain" description="FAD-binding" evidence="6">
    <location>
        <begin position="5"/>
        <end position="59"/>
    </location>
</feature>
<sequence>MSNTTDILIVGAGLTGLASAIFLKGLGYALRIVDKPPKHDEWGRADGILPRGMEIYDHIVGNQIVDISKKIGLVAMYENGEKLPGYMDNNDPLNDLGVFVERSTTVVAFDIHEDGKGVRSVLEKESGAIEDVDSKYLIGADGGHSFVRRKIGTAFECVVENDEDITIAFVDAIGGPKFADAENFK</sequence>
<protein>
    <recommendedName>
        <fullName evidence="6">FAD-binding domain-containing protein</fullName>
    </recommendedName>
</protein>
<feature type="domain" description="FAD-binding" evidence="6">
    <location>
        <begin position="96"/>
        <end position="156"/>
    </location>
</feature>